<keyword evidence="1" id="KW-1133">Transmembrane helix</keyword>
<feature type="transmembrane region" description="Helical" evidence="1">
    <location>
        <begin position="6"/>
        <end position="28"/>
    </location>
</feature>
<dbReference type="EMBL" id="WNKU01000019">
    <property type="protein sequence ID" value="MTV50102.1"/>
    <property type="molecule type" value="Genomic_DNA"/>
</dbReference>
<keyword evidence="3" id="KW-1185">Reference proteome</keyword>
<dbReference type="RefSeq" id="WP_155477195.1">
    <property type="nucleotide sequence ID" value="NZ_WNKU01000019.1"/>
</dbReference>
<gene>
    <name evidence="2" type="ORF">GJ688_14085</name>
</gene>
<accession>A0A6I3SNI2</accession>
<keyword evidence="1" id="KW-0472">Membrane</keyword>
<feature type="transmembrane region" description="Helical" evidence="1">
    <location>
        <begin position="40"/>
        <end position="60"/>
    </location>
</feature>
<reference evidence="2 3" key="1">
    <citation type="submission" date="2019-11" db="EMBL/GenBank/DDBJ databases">
        <title>Whole-genome sequence of a the green, strictly anaerobic photosynthetic bacterium Heliobacillus mobilis DSM 6151.</title>
        <authorList>
            <person name="Kyndt J.A."/>
            <person name="Meyer T.E."/>
        </authorList>
    </citation>
    <scope>NUCLEOTIDE SEQUENCE [LARGE SCALE GENOMIC DNA]</scope>
    <source>
        <strain evidence="2 3">DSM 6151</strain>
    </source>
</reference>
<dbReference type="Proteomes" id="UP000430670">
    <property type="component" value="Unassembled WGS sequence"/>
</dbReference>
<keyword evidence="1" id="KW-0812">Transmembrane</keyword>
<name>A0A6I3SNI2_HELMO</name>
<evidence type="ECO:0000313" key="3">
    <source>
        <dbReference type="Proteomes" id="UP000430670"/>
    </source>
</evidence>
<evidence type="ECO:0000256" key="1">
    <source>
        <dbReference type="SAM" id="Phobius"/>
    </source>
</evidence>
<proteinExistence type="predicted"/>
<sequence>MHDYGLFSGLVGSVMGLLGIVIAIVPFWKIFSKAGFSPWYSLLLIIPIVNIIILFFLAFADWPALKQQKQPYEFGPQ</sequence>
<evidence type="ECO:0000313" key="2">
    <source>
        <dbReference type="EMBL" id="MTV50102.1"/>
    </source>
</evidence>
<protein>
    <submittedName>
        <fullName evidence="2">Uncharacterized protein</fullName>
    </submittedName>
</protein>
<comment type="caution">
    <text evidence="2">The sequence shown here is derived from an EMBL/GenBank/DDBJ whole genome shotgun (WGS) entry which is preliminary data.</text>
</comment>
<organism evidence="2 3">
    <name type="scientific">Heliobacterium mobile</name>
    <name type="common">Heliobacillus mobilis</name>
    <dbReference type="NCBI Taxonomy" id="28064"/>
    <lineage>
        <taxon>Bacteria</taxon>
        <taxon>Bacillati</taxon>
        <taxon>Bacillota</taxon>
        <taxon>Clostridia</taxon>
        <taxon>Eubacteriales</taxon>
        <taxon>Heliobacteriaceae</taxon>
        <taxon>Heliobacterium</taxon>
    </lineage>
</organism>
<dbReference type="AlphaFoldDB" id="A0A6I3SNI2"/>